<dbReference type="GO" id="GO:0007156">
    <property type="term" value="P:homophilic cell adhesion via plasma membrane adhesion molecules"/>
    <property type="evidence" value="ECO:0007669"/>
    <property type="project" value="InterPro"/>
</dbReference>
<dbReference type="InterPro" id="IPR015919">
    <property type="entry name" value="Cadherin-like_sf"/>
</dbReference>
<evidence type="ECO:0000256" key="6">
    <source>
        <dbReference type="SAM" id="MobiDB-lite"/>
    </source>
</evidence>
<dbReference type="PANTHER" id="PTHR24027:SF431">
    <property type="entry name" value="CADHERIN-RELATED FAMILY MEMBER 5-LIKE ISOFORM X1"/>
    <property type="match status" value="1"/>
</dbReference>
<comment type="subcellular location">
    <subcellularLocation>
        <location evidence="1">Membrane</location>
    </subcellularLocation>
</comment>
<evidence type="ECO:0000256" key="7">
    <source>
        <dbReference type="SAM" id="Phobius"/>
    </source>
</evidence>
<dbReference type="GO" id="GO:0045296">
    <property type="term" value="F:cadherin binding"/>
    <property type="evidence" value="ECO:0007669"/>
    <property type="project" value="TreeGrafter"/>
</dbReference>
<dbReference type="SUPFAM" id="SSF49313">
    <property type="entry name" value="Cadherin-like"/>
    <property type="match status" value="2"/>
</dbReference>
<dbReference type="GO" id="GO:0016339">
    <property type="term" value="P:calcium-dependent cell-cell adhesion via plasma membrane cell adhesion molecules"/>
    <property type="evidence" value="ECO:0007669"/>
    <property type="project" value="TreeGrafter"/>
</dbReference>
<dbReference type="SMART" id="SM00112">
    <property type="entry name" value="CA"/>
    <property type="match status" value="2"/>
</dbReference>
<feature type="compositionally biased region" description="Polar residues" evidence="6">
    <location>
        <begin position="793"/>
        <end position="802"/>
    </location>
</feature>
<feature type="compositionally biased region" description="Polar residues" evidence="6">
    <location>
        <begin position="753"/>
        <end position="771"/>
    </location>
</feature>
<dbReference type="PANTHER" id="PTHR24027">
    <property type="entry name" value="CADHERIN-23"/>
    <property type="match status" value="1"/>
</dbReference>
<dbReference type="InterPro" id="IPR002126">
    <property type="entry name" value="Cadherin-like_dom"/>
</dbReference>
<keyword evidence="7" id="KW-1133">Transmembrane helix</keyword>
<comment type="caution">
    <text evidence="9">The sequence shown here is derived from an EMBL/GenBank/DDBJ whole genome shotgun (WGS) entry which is preliminary data.</text>
</comment>
<dbReference type="Gene3D" id="2.60.40.60">
    <property type="entry name" value="Cadherins"/>
    <property type="match status" value="3"/>
</dbReference>
<dbReference type="EMBL" id="JAUPFM010000009">
    <property type="protein sequence ID" value="KAK2842200.1"/>
    <property type="molecule type" value="Genomic_DNA"/>
</dbReference>
<dbReference type="PROSITE" id="PS50268">
    <property type="entry name" value="CADHERIN_2"/>
    <property type="match status" value="3"/>
</dbReference>
<evidence type="ECO:0000313" key="9">
    <source>
        <dbReference type="EMBL" id="KAK2842200.1"/>
    </source>
</evidence>
<feature type="domain" description="Cadherin" evidence="8">
    <location>
        <begin position="37"/>
        <end position="131"/>
    </location>
</feature>
<evidence type="ECO:0000256" key="4">
    <source>
        <dbReference type="ARBA" id="ARBA00023136"/>
    </source>
</evidence>
<dbReference type="CDD" id="cd11304">
    <property type="entry name" value="Cadherin_repeat"/>
    <property type="match status" value="1"/>
</dbReference>
<name>A0AA88SSZ3_CHASR</name>
<dbReference type="GO" id="GO:0016342">
    <property type="term" value="C:catenin complex"/>
    <property type="evidence" value="ECO:0007669"/>
    <property type="project" value="TreeGrafter"/>
</dbReference>
<evidence type="ECO:0000259" key="8">
    <source>
        <dbReference type="PROSITE" id="PS50268"/>
    </source>
</evidence>
<dbReference type="Proteomes" id="UP001187415">
    <property type="component" value="Unassembled WGS sequence"/>
</dbReference>
<evidence type="ECO:0000256" key="2">
    <source>
        <dbReference type="ARBA" id="ARBA00022737"/>
    </source>
</evidence>
<sequence>MALTVRKWSLFRPSTVSCSLLVLFWWGGCLDGQDIFATIRENSPSGEIVAELMADTPIEGIHWRLNGKDADWLFLDKRNIRLNTSDDKILDREVQGPLLIAELSCYEDDTFQSVYRIVVEILNENDNSPVFTEDTVRSFMISELTPVNTLVFTVRARDADNDKIIYSIDQTSPDAEYFKVDLPNSGKVILSKPLDYETKTQLNVTIHASEMSTADHFNTSTNITINVLDGDDQYPQFVPCTLLFQGETSSVCTSPVYTANITEGEEDIMLDFSPGPIHAVDGDKGDDDGHFLMDRKTGEVKLIQGVRNRLATPELHLQVMVFQDDDPRKYSVTAVLVRVLAVNQFYPEFDKAEYHGFVTARKSHASLVETYGSKALMLHGFNPMIYFTVSPTPNHKDIYQVTREGLLIARTNELKPKQKHILEVMAVDKDSGDATSATVVIEVLSEGQSIPLSPLGDDRLTGCTVGKALFLSMVFMTVLGLILFMAMWLKKKRKGKRDPLERGCVAQGKHPNVSLRWFQLVSHRSAMPHMDEAPYKNEEYGTCNPSFSFPEKPDVSSHQDIPSCQRPVPPTMTPAPDTSFIPAQSPQSPVIFTSPTFNQTSVDGSPAHIVQEAAPPQENLSSLTGPHDTTQDSIETLSKTCPCPANLDATNTAPFTCPDSGTQTTPNDDPADPVTSPSSQSSIPCSHTRIASAEIDKPFRKSRVKTPPYSPLLSTSLSKPINTPPPTPEYEPLKAKLVHIDTSPTDTPPVTPERTSVTPSTEVDQPSTSLDQTDRSEQPGADDDSSLQDRRASTNSATTQDSLRVGDEDNNVCRGDEDADKNSEGEDELESDEEELLRVIARCNPIFITFSK</sequence>
<keyword evidence="2" id="KW-0677">Repeat</keyword>
<dbReference type="PRINTS" id="PR00205">
    <property type="entry name" value="CADHERIN"/>
</dbReference>
<proteinExistence type="predicted"/>
<protein>
    <recommendedName>
        <fullName evidence="8">Cadherin domain-containing protein</fullName>
    </recommendedName>
</protein>
<feature type="transmembrane region" description="Helical" evidence="7">
    <location>
        <begin position="468"/>
        <end position="489"/>
    </location>
</feature>
<dbReference type="GO" id="GO:0044331">
    <property type="term" value="P:cell-cell adhesion mediated by cadherin"/>
    <property type="evidence" value="ECO:0007669"/>
    <property type="project" value="TreeGrafter"/>
</dbReference>
<keyword evidence="7" id="KW-0812">Transmembrane</keyword>
<evidence type="ECO:0000256" key="1">
    <source>
        <dbReference type="ARBA" id="ARBA00004370"/>
    </source>
</evidence>
<gene>
    <name evidence="9" type="ORF">Q5P01_012400</name>
</gene>
<dbReference type="GO" id="GO:0034332">
    <property type="term" value="P:adherens junction organization"/>
    <property type="evidence" value="ECO:0007669"/>
    <property type="project" value="TreeGrafter"/>
</dbReference>
<keyword evidence="10" id="KW-1185">Reference proteome</keyword>
<dbReference type="GO" id="GO:0005912">
    <property type="term" value="C:adherens junction"/>
    <property type="evidence" value="ECO:0007669"/>
    <property type="project" value="TreeGrafter"/>
</dbReference>
<dbReference type="PROSITE" id="PS51257">
    <property type="entry name" value="PROKAR_LIPOPROTEIN"/>
    <property type="match status" value="1"/>
</dbReference>
<dbReference type="GO" id="GO:0016477">
    <property type="term" value="P:cell migration"/>
    <property type="evidence" value="ECO:0007669"/>
    <property type="project" value="TreeGrafter"/>
</dbReference>
<keyword evidence="4 7" id="KW-0472">Membrane</keyword>
<evidence type="ECO:0000313" key="10">
    <source>
        <dbReference type="Proteomes" id="UP001187415"/>
    </source>
</evidence>
<evidence type="ECO:0000256" key="5">
    <source>
        <dbReference type="PROSITE-ProRule" id="PRU00043"/>
    </source>
</evidence>
<dbReference type="Pfam" id="PF00028">
    <property type="entry name" value="Cadherin"/>
    <property type="match status" value="1"/>
</dbReference>
<keyword evidence="3 5" id="KW-0106">Calcium</keyword>
<dbReference type="GO" id="GO:0008013">
    <property type="term" value="F:beta-catenin binding"/>
    <property type="evidence" value="ECO:0007669"/>
    <property type="project" value="TreeGrafter"/>
</dbReference>
<reference evidence="9" key="1">
    <citation type="submission" date="2023-07" db="EMBL/GenBank/DDBJ databases">
        <title>Chromosome-level Genome Assembly of Striped Snakehead (Channa striata).</title>
        <authorList>
            <person name="Liu H."/>
        </authorList>
    </citation>
    <scope>NUCLEOTIDE SEQUENCE</scope>
    <source>
        <strain evidence="9">Gz</strain>
        <tissue evidence="9">Muscle</tissue>
    </source>
</reference>
<feature type="region of interest" description="Disordered" evidence="6">
    <location>
        <begin position="654"/>
        <end position="832"/>
    </location>
</feature>
<organism evidence="9 10">
    <name type="scientific">Channa striata</name>
    <name type="common">Snakehead murrel</name>
    <name type="synonym">Ophicephalus striatus</name>
    <dbReference type="NCBI Taxonomy" id="64152"/>
    <lineage>
        <taxon>Eukaryota</taxon>
        <taxon>Metazoa</taxon>
        <taxon>Chordata</taxon>
        <taxon>Craniata</taxon>
        <taxon>Vertebrata</taxon>
        <taxon>Euteleostomi</taxon>
        <taxon>Actinopterygii</taxon>
        <taxon>Neopterygii</taxon>
        <taxon>Teleostei</taxon>
        <taxon>Neoteleostei</taxon>
        <taxon>Acanthomorphata</taxon>
        <taxon>Anabantaria</taxon>
        <taxon>Anabantiformes</taxon>
        <taxon>Channoidei</taxon>
        <taxon>Channidae</taxon>
        <taxon>Channa</taxon>
    </lineage>
</organism>
<feature type="domain" description="Cadherin" evidence="8">
    <location>
        <begin position="133"/>
        <end position="237"/>
    </location>
</feature>
<dbReference type="GO" id="GO:0007043">
    <property type="term" value="P:cell-cell junction assembly"/>
    <property type="evidence" value="ECO:0007669"/>
    <property type="project" value="TreeGrafter"/>
</dbReference>
<feature type="compositionally biased region" description="Polar residues" evidence="6">
    <location>
        <begin position="654"/>
        <end position="667"/>
    </location>
</feature>
<accession>A0AA88SSZ3</accession>
<feature type="compositionally biased region" description="Low complexity" evidence="6">
    <location>
        <begin position="705"/>
        <end position="720"/>
    </location>
</feature>
<dbReference type="AlphaFoldDB" id="A0AA88SSZ3"/>
<dbReference type="GO" id="GO:0000902">
    <property type="term" value="P:cell morphogenesis"/>
    <property type="evidence" value="ECO:0007669"/>
    <property type="project" value="TreeGrafter"/>
</dbReference>
<feature type="compositionally biased region" description="Low complexity" evidence="6">
    <location>
        <begin position="673"/>
        <end position="686"/>
    </location>
</feature>
<evidence type="ECO:0000256" key="3">
    <source>
        <dbReference type="ARBA" id="ARBA00022837"/>
    </source>
</evidence>
<dbReference type="InterPro" id="IPR039808">
    <property type="entry name" value="Cadherin"/>
</dbReference>
<dbReference type="GO" id="GO:0005509">
    <property type="term" value="F:calcium ion binding"/>
    <property type="evidence" value="ECO:0007669"/>
    <property type="project" value="UniProtKB-UniRule"/>
</dbReference>
<feature type="compositionally biased region" description="Basic and acidic residues" evidence="6">
    <location>
        <begin position="814"/>
        <end position="824"/>
    </location>
</feature>
<feature type="domain" description="Cadherin" evidence="8">
    <location>
        <begin position="254"/>
        <end position="349"/>
    </location>
</feature>